<reference evidence="5" key="1">
    <citation type="submission" date="2016-10" db="EMBL/GenBank/DDBJ databases">
        <authorList>
            <person name="Varghese N."/>
            <person name="Submissions S."/>
        </authorList>
    </citation>
    <scope>NUCLEOTIDE SEQUENCE [LARGE SCALE GENOMIC DNA]</scope>
    <source>
        <strain evidence="5">M83</strain>
    </source>
</reference>
<dbReference type="Gene3D" id="3.40.570.10">
    <property type="entry name" value="Extracellular Endonuclease, subunit A"/>
    <property type="match status" value="1"/>
</dbReference>
<evidence type="ECO:0000259" key="3">
    <source>
        <dbReference type="Pfam" id="PF13930"/>
    </source>
</evidence>
<dbReference type="SUPFAM" id="SSF57884">
    <property type="entry name" value="Ada DNA repair protein, N-terminal domain (N-Ada 10)"/>
    <property type="match status" value="1"/>
</dbReference>
<feature type="region of interest" description="Disordered" evidence="1">
    <location>
        <begin position="261"/>
        <end position="377"/>
    </location>
</feature>
<feature type="compositionally biased region" description="Low complexity" evidence="1">
    <location>
        <begin position="299"/>
        <end position="328"/>
    </location>
</feature>
<feature type="signal peptide" evidence="2">
    <location>
        <begin position="1"/>
        <end position="24"/>
    </location>
</feature>
<evidence type="ECO:0000313" key="4">
    <source>
        <dbReference type="EMBL" id="SDM48649.1"/>
    </source>
</evidence>
<keyword evidence="2" id="KW-0732">Signal</keyword>
<organism evidence="4 5">
    <name type="scientific">Lachnospira pectinoschiza</name>
    <dbReference type="NCBI Taxonomy" id="28052"/>
    <lineage>
        <taxon>Bacteria</taxon>
        <taxon>Bacillati</taxon>
        <taxon>Bacillota</taxon>
        <taxon>Clostridia</taxon>
        <taxon>Lachnospirales</taxon>
        <taxon>Lachnospiraceae</taxon>
        <taxon>Lachnospira</taxon>
    </lineage>
</organism>
<accession>A0A1G9TLE6</accession>
<dbReference type="Pfam" id="PF13930">
    <property type="entry name" value="Endonuclea_NS_2"/>
    <property type="match status" value="1"/>
</dbReference>
<dbReference type="EMBL" id="FNHZ01000001">
    <property type="protein sequence ID" value="SDM48649.1"/>
    <property type="molecule type" value="Genomic_DNA"/>
</dbReference>
<feature type="compositionally biased region" description="Polar residues" evidence="1">
    <location>
        <begin position="344"/>
        <end position="365"/>
    </location>
</feature>
<evidence type="ECO:0000256" key="2">
    <source>
        <dbReference type="SAM" id="SignalP"/>
    </source>
</evidence>
<proteinExistence type="predicted"/>
<dbReference type="RefSeq" id="WP_074520694.1">
    <property type="nucleotide sequence ID" value="NZ_FNHZ01000001.1"/>
</dbReference>
<feature type="domain" description="Type VII secretion system protein EssD-like" evidence="3">
    <location>
        <begin position="104"/>
        <end position="231"/>
    </location>
</feature>
<name>A0A1G9TLE6_9FIRM</name>
<evidence type="ECO:0000256" key="1">
    <source>
        <dbReference type="SAM" id="MobiDB-lite"/>
    </source>
</evidence>
<dbReference type="InterPro" id="IPR044929">
    <property type="entry name" value="DNA/RNA_non-sp_Endonuclease_sf"/>
</dbReference>
<dbReference type="OrthoDB" id="9783680at2"/>
<dbReference type="AlphaFoldDB" id="A0A1G9TLE6"/>
<keyword evidence="5" id="KW-1185">Reference proteome</keyword>
<dbReference type="InterPro" id="IPR035451">
    <property type="entry name" value="Ada-like_dom_sf"/>
</dbReference>
<feature type="compositionally biased region" description="Low complexity" evidence="1">
    <location>
        <begin position="268"/>
        <end position="292"/>
    </location>
</feature>
<gene>
    <name evidence="4" type="ORF">SAMN05216544_0406</name>
</gene>
<evidence type="ECO:0000313" key="5">
    <source>
        <dbReference type="Proteomes" id="UP000187651"/>
    </source>
</evidence>
<dbReference type="Gene3D" id="3.40.10.10">
    <property type="entry name" value="DNA Methylphosphotriester Repair Domain"/>
    <property type="match status" value="1"/>
</dbReference>
<dbReference type="Proteomes" id="UP000187651">
    <property type="component" value="Unassembled WGS sequence"/>
</dbReference>
<protein>
    <submittedName>
        <fullName evidence="4">DNA-entry nuclease</fullName>
    </submittedName>
</protein>
<feature type="chain" id="PRO_5010263389" evidence="2">
    <location>
        <begin position="25"/>
        <end position="377"/>
    </location>
</feature>
<sequence length="377" mass="39564">MRKKNLLVLLWLSLLLICLPACQAASTDSQATEPNQLVNENVSDTASEEILSSGESINDNAAYATGLDAFNLAEVPAYSGSPYCEINGNCPFFTNEEITANSFESYAELDSLGRCQTCIASIGKDLMPTEKRGNIGNVHPTGWHLVKYAGIDGNYLYNRCHLIGYQLTGENANTKNLITGTRYLNVEGMLPFENKTADYIESTGNHVMYRVTPVFEGDNLLASGVLMEAKSVEDNGTGLSFCVYCYNVQPGVTIDYATGDSSGPEFTGSSSSNSGSSSSSSGGSSSGSAYSSGSGGSSSGSAYSSGSGSSSSSSSSGAVAAGSSSSSSYVLNTNTKKFHRPSCGSVSTIKDSNRSDYTGSRQDLINQGYEPCKKCNP</sequence>
<dbReference type="InterPro" id="IPR044927">
    <property type="entry name" value="Endonuclea_NS_2"/>
</dbReference>